<comment type="caution">
    <text evidence="2">The sequence shown here is derived from an EMBL/GenBank/DDBJ whole genome shotgun (WGS) entry which is preliminary data.</text>
</comment>
<dbReference type="Proteomes" id="UP001345963">
    <property type="component" value="Unassembled WGS sequence"/>
</dbReference>
<organism evidence="2 3">
    <name type="scientific">Ataeniobius toweri</name>
    <dbReference type="NCBI Taxonomy" id="208326"/>
    <lineage>
        <taxon>Eukaryota</taxon>
        <taxon>Metazoa</taxon>
        <taxon>Chordata</taxon>
        <taxon>Craniata</taxon>
        <taxon>Vertebrata</taxon>
        <taxon>Euteleostomi</taxon>
        <taxon>Actinopterygii</taxon>
        <taxon>Neopterygii</taxon>
        <taxon>Teleostei</taxon>
        <taxon>Neoteleostei</taxon>
        <taxon>Acanthomorphata</taxon>
        <taxon>Ovalentaria</taxon>
        <taxon>Atherinomorphae</taxon>
        <taxon>Cyprinodontiformes</taxon>
        <taxon>Goodeidae</taxon>
        <taxon>Ataeniobius</taxon>
    </lineage>
</organism>
<dbReference type="EMBL" id="JAHUTI010032355">
    <property type="protein sequence ID" value="MED6243018.1"/>
    <property type="molecule type" value="Genomic_DNA"/>
</dbReference>
<feature type="compositionally biased region" description="Basic and acidic residues" evidence="1">
    <location>
        <begin position="31"/>
        <end position="45"/>
    </location>
</feature>
<feature type="region of interest" description="Disordered" evidence="1">
    <location>
        <begin position="1"/>
        <end position="45"/>
    </location>
</feature>
<evidence type="ECO:0000256" key="1">
    <source>
        <dbReference type="SAM" id="MobiDB-lite"/>
    </source>
</evidence>
<evidence type="ECO:0000313" key="3">
    <source>
        <dbReference type="Proteomes" id="UP001345963"/>
    </source>
</evidence>
<name>A0ABU7AY64_9TELE</name>
<reference evidence="2 3" key="1">
    <citation type="submission" date="2021-07" db="EMBL/GenBank/DDBJ databases">
        <authorList>
            <person name="Palmer J.M."/>
        </authorList>
    </citation>
    <scope>NUCLEOTIDE SEQUENCE [LARGE SCALE GENOMIC DNA]</scope>
    <source>
        <strain evidence="2 3">AT_MEX2019</strain>
        <tissue evidence="2">Muscle</tissue>
    </source>
</reference>
<sequence>MAGQLPALRTEMSSDRDVKLQPLPRSQKQRPTHDHTLQKGFAQKDHEIGADFSGNTFSKRKLLWTGSSYVYAGPGRKPQLLMQLESYVKKELQAISIHQPNFQELKLEVYRQLCSQCFQNVPASSFCHQKGI</sequence>
<evidence type="ECO:0000313" key="2">
    <source>
        <dbReference type="EMBL" id="MED6243018.1"/>
    </source>
</evidence>
<accession>A0ABU7AY64</accession>
<proteinExistence type="predicted"/>
<gene>
    <name evidence="2" type="ORF">ATANTOWER_013575</name>
</gene>
<keyword evidence="3" id="KW-1185">Reference proteome</keyword>
<protein>
    <submittedName>
        <fullName evidence="2">Uncharacterized protein</fullName>
    </submittedName>
</protein>